<accession>A0A0U3H105</accession>
<dbReference type="RefSeq" id="WP_011278084.1">
    <property type="nucleotide sequence ID" value="NZ_BHWZ01000003.1"/>
</dbReference>
<dbReference type="STRING" id="1435377.SUSAZ_05895"/>
<dbReference type="OrthoDB" id="42688at2157"/>
<dbReference type="Pfam" id="PF01850">
    <property type="entry name" value="PIN"/>
    <property type="match status" value="1"/>
</dbReference>
<evidence type="ECO:0000313" key="5">
    <source>
        <dbReference type="Proteomes" id="UP000065473"/>
    </source>
</evidence>
<dbReference type="EMBL" id="CP013695">
    <property type="protein sequence ID" value="ALU31271.1"/>
    <property type="molecule type" value="Genomic_DNA"/>
</dbReference>
<feature type="domain" description="PIN" evidence="1">
    <location>
        <begin position="4"/>
        <end position="117"/>
    </location>
</feature>
<dbReference type="SUPFAM" id="SSF88723">
    <property type="entry name" value="PIN domain-like"/>
    <property type="match status" value="1"/>
</dbReference>
<dbReference type="InterPro" id="IPR029060">
    <property type="entry name" value="PIN-like_dom_sf"/>
</dbReference>
<organism evidence="2 5">
    <name type="scientific">Sulfolobus acidocaldarius</name>
    <dbReference type="NCBI Taxonomy" id="2285"/>
    <lineage>
        <taxon>Archaea</taxon>
        <taxon>Thermoproteota</taxon>
        <taxon>Thermoprotei</taxon>
        <taxon>Sulfolobales</taxon>
        <taxon>Sulfolobaceae</taxon>
        <taxon>Sulfolobus</taxon>
    </lineage>
</organism>
<evidence type="ECO:0000313" key="2">
    <source>
        <dbReference type="EMBL" id="ALU28559.1"/>
    </source>
</evidence>
<dbReference type="PaxDb" id="1435377-SUSAZ_05895"/>
<dbReference type="CDD" id="cd18696">
    <property type="entry name" value="PIN_MtVapC26-like"/>
    <property type="match status" value="1"/>
</dbReference>
<dbReference type="EMBL" id="CP013694">
    <property type="protein sequence ID" value="ALU28559.1"/>
    <property type="molecule type" value="Genomic_DNA"/>
</dbReference>
<name>A0A0U3H105_9CREN</name>
<proteinExistence type="predicted"/>
<dbReference type="Proteomes" id="UP000060043">
    <property type="component" value="Chromosome"/>
</dbReference>
<dbReference type="AlphaFoldDB" id="A0A0U3H105"/>
<evidence type="ECO:0000313" key="3">
    <source>
        <dbReference type="EMBL" id="ALU31271.1"/>
    </source>
</evidence>
<sequence>MKAIIDTGVLVEILEGSDIGEKITRLIIQNQIEPLITDLTLTELQYVTCRKYGNKRANEVIQKLLKSGFFGIVNSMRFARKAAEIKCAHSVSIVDAFNIGAAQELKINAIFKKEKEIDKSISNVVFADEL</sequence>
<evidence type="ECO:0000259" key="1">
    <source>
        <dbReference type="Pfam" id="PF01850"/>
    </source>
</evidence>
<dbReference type="Gene3D" id="3.40.50.1010">
    <property type="entry name" value="5'-nuclease"/>
    <property type="match status" value="1"/>
</dbReference>
<evidence type="ECO:0000313" key="4">
    <source>
        <dbReference type="Proteomes" id="UP000060043"/>
    </source>
</evidence>
<dbReference type="InterPro" id="IPR002716">
    <property type="entry name" value="PIN_dom"/>
</dbReference>
<dbReference type="GeneID" id="14551739"/>
<protein>
    <submittedName>
        <fullName evidence="2">Twitching motility protein PilT</fullName>
    </submittedName>
</protein>
<reference evidence="4 5" key="1">
    <citation type="submission" date="2015-12" db="EMBL/GenBank/DDBJ databases">
        <title>A stable core within a dynamic pangenome in Sulfolobus acidocaldarius.</title>
        <authorList>
            <person name="Anderson R."/>
            <person name="Kouris A."/>
            <person name="Seward C."/>
            <person name="Campbell K."/>
            <person name="Whitaker R."/>
        </authorList>
    </citation>
    <scope>NUCLEOTIDE SEQUENCE [LARGE SCALE GENOMIC DNA]</scope>
    <source>
        <strain evidence="2 5">GG12-C01-09</strain>
        <strain evidence="3 4">NG05B_CO5_07</strain>
    </source>
</reference>
<dbReference type="Proteomes" id="UP000065473">
    <property type="component" value="Chromosome"/>
</dbReference>
<dbReference type="OMA" id="ELTYIIC"/>
<gene>
    <name evidence="2" type="ORF">ATY89_00320</name>
    <name evidence="3" type="ORF">ATZ20_03365</name>
</gene>